<dbReference type="GO" id="GO:0004725">
    <property type="term" value="F:protein tyrosine phosphatase activity"/>
    <property type="evidence" value="ECO:0007669"/>
    <property type="project" value="UniProtKB-EC"/>
</dbReference>
<evidence type="ECO:0000256" key="1">
    <source>
        <dbReference type="ARBA" id="ARBA00011063"/>
    </source>
</evidence>
<comment type="similarity">
    <text evidence="1">Belongs to the low molecular weight phosphotyrosine protein phosphatase family.</text>
</comment>
<dbReference type="Pfam" id="PF01451">
    <property type="entry name" value="LMWPc"/>
    <property type="match status" value="1"/>
</dbReference>
<proteinExistence type="inferred from homology"/>
<dbReference type="SMART" id="SM00226">
    <property type="entry name" value="LMWPc"/>
    <property type="match status" value="1"/>
</dbReference>
<evidence type="ECO:0000256" key="2">
    <source>
        <dbReference type="ARBA" id="ARBA00013064"/>
    </source>
</evidence>
<organism evidence="7 8">
    <name type="scientific">Paenibacillus hodogayensis</name>
    <dbReference type="NCBI Taxonomy" id="279208"/>
    <lineage>
        <taxon>Bacteria</taxon>
        <taxon>Bacillati</taxon>
        <taxon>Bacillota</taxon>
        <taxon>Bacilli</taxon>
        <taxon>Bacillales</taxon>
        <taxon>Paenibacillaceae</taxon>
        <taxon>Paenibacillus</taxon>
    </lineage>
</organism>
<dbReference type="Proteomes" id="UP001589619">
    <property type="component" value="Unassembled WGS sequence"/>
</dbReference>
<dbReference type="InterPro" id="IPR017867">
    <property type="entry name" value="Tyr_phospatase_low_mol_wt"/>
</dbReference>
<evidence type="ECO:0000313" key="8">
    <source>
        <dbReference type="Proteomes" id="UP001589619"/>
    </source>
</evidence>
<evidence type="ECO:0000256" key="4">
    <source>
        <dbReference type="ARBA" id="ARBA00022912"/>
    </source>
</evidence>
<sequence length="173" mass="19496">MIRVLFVCLGNICRSPMAEAVLRKQVKERGWEGQISVDSAGTGDWHIGHPPHEGTRKLLDSKRIAWDGMKARQVTGDDFRRFDYIVAMDESNMHNLRVLAEESGLPGKTEEEGAGWESKLFRLLDLLPDESQDNVPDPYYTGNFEEVYRLVETGCAALLDKIGSERLARTDAD</sequence>
<evidence type="ECO:0000259" key="6">
    <source>
        <dbReference type="SMART" id="SM00226"/>
    </source>
</evidence>
<reference evidence="7 8" key="1">
    <citation type="submission" date="2024-09" db="EMBL/GenBank/DDBJ databases">
        <authorList>
            <person name="Sun Q."/>
            <person name="Mori K."/>
        </authorList>
    </citation>
    <scope>NUCLEOTIDE SEQUENCE [LARGE SCALE GENOMIC DNA]</scope>
    <source>
        <strain evidence="7 8">JCM 12520</strain>
    </source>
</reference>
<evidence type="ECO:0000313" key="7">
    <source>
        <dbReference type="EMBL" id="MFB9754669.1"/>
    </source>
</evidence>
<dbReference type="InterPro" id="IPR036196">
    <property type="entry name" value="Ptyr_pPase_sf"/>
</dbReference>
<name>A0ABV5W274_9BACL</name>
<keyword evidence="4" id="KW-0904">Protein phosphatase</keyword>
<keyword evidence="8" id="KW-1185">Reference proteome</keyword>
<dbReference type="InterPro" id="IPR050438">
    <property type="entry name" value="LMW_PTPase"/>
</dbReference>
<evidence type="ECO:0000256" key="5">
    <source>
        <dbReference type="ARBA" id="ARBA00051722"/>
    </source>
</evidence>
<dbReference type="InterPro" id="IPR023485">
    <property type="entry name" value="Ptyr_pPase"/>
</dbReference>
<comment type="catalytic activity">
    <reaction evidence="5">
        <text>O-phospho-L-tyrosyl-[protein] + H2O = L-tyrosyl-[protein] + phosphate</text>
        <dbReference type="Rhea" id="RHEA:10684"/>
        <dbReference type="Rhea" id="RHEA-COMP:10136"/>
        <dbReference type="Rhea" id="RHEA-COMP:20101"/>
        <dbReference type="ChEBI" id="CHEBI:15377"/>
        <dbReference type="ChEBI" id="CHEBI:43474"/>
        <dbReference type="ChEBI" id="CHEBI:46858"/>
        <dbReference type="ChEBI" id="CHEBI:61978"/>
        <dbReference type="EC" id="3.1.3.48"/>
    </reaction>
</comment>
<dbReference type="RefSeq" id="WP_344909355.1">
    <property type="nucleotide sequence ID" value="NZ_BAAAYO010000008.1"/>
</dbReference>
<accession>A0ABV5W274</accession>
<evidence type="ECO:0000256" key="3">
    <source>
        <dbReference type="ARBA" id="ARBA00022801"/>
    </source>
</evidence>
<dbReference type="PANTHER" id="PTHR11717">
    <property type="entry name" value="LOW MOLECULAR WEIGHT PROTEIN TYROSINE PHOSPHATASE"/>
    <property type="match status" value="1"/>
</dbReference>
<gene>
    <name evidence="7" type="ORF">ACFFNY_24125</name>
</gene>
<dbReference type="EC" id="3.1.3.48" evidence="2"/>
<keyword evidence="3 7" id="KW-0378">Hydrolase</keyword>
<dbReference type="SUPFAM" id="SSF52788">
    <property type="entry name" value="Phosphotyrosine protein phosphatases I"/>
    <property type="match status" value="1"/>
</dbReference>
<comment type="caution">
    <text evidence="7">The sequence shown here is derived from an EMBL/GenBank/DDBJ whole genome shotgun (WGS) entry which is preliminary data.</text>
</comment>
<dbReference type="CDD" id="cd16343">
    <property type="entry name" value="LMWPTP"/>
    <property type="match status" value="1"/>
</dbReference>
<dbReference type="PANTHER" id="PTHR11717:SF7">
    <property type="entry name" value="LOW MOLECULAR WEIGHT PHOSPHOTYROSINE PROTEIN PHOSPHATASE"/>
    <property type="match status" value="1"/>
</dbReference>
<feature type="domain" description="Phosphotyrosine protein phosphatase I" evidence="6">
    <location>
        <begin position="2"/>
        <end position="161"/>
    </location>
</feature>
<dbReference type="Gene3D" id="3.40.50.2300">
    <property type="match status" value="1"/>
</dbReference>
<dbReference type="PRINTS" id="PR00719">
    <property type="entry name" value="LMWPTPASE"/>
</dbReference>
<protein>
    <recommendedName>
        <fullName evidence="2">protein-tyrosine-phosphatase</fullName>
        <ecNumber evidence="2">3.1.3.48</ecNumber>
    </recommendedName>
</protein>
<dbReference type="EMBL" id="JBHMAG010000016">
    <property type="protein sequence ID" value="MFB9754669.1"/>
    <property type="molecule type" value="Genomic_DNA"/>
</dbReference>